<dbReference type="Proteomes" id="UP001589828">
    <property type="component" value="Unassembled WGS sequence"/>
</dbReference>
<dbReference type="SUPFAM" id="SSF52172">
    <property type="entry name" value="CheY-like"/>
    <property type="match status" value="1"/>
</dbReference>
<dbReference type="RefSeq" id="WP_377021352.1">
    <property type="nucleotide sequence ID" value="NZ_JBHLTS010000015.1"/>
</dbReference>
<dbReference type="SMART" id="SM00448">
    <property type="entry name" value="REC"/>
    <property type="match status" value="1"/>
</dbReference>
<dbReference type="PANTHER" id="PTHR44591">
    <property type="entry name" value="STRESS RESPONSE REGULATOR PROTEIN 1"/>
    <property type="match status" value="1"/>
</dbReference>
<evidence type="ECO:0000313" key="4">
    <source>
        <dbReference type="EMBL" id="MFC0513488.1"/>
    </source>
</evidence>
<sequence>MGKRILIFDDDGAVLDVLQVLLDYEGFDVEIIERTDDLLSLVQLYQPSLILIDFSLGGTNGGDWCTQLKKHPEFKAIPIIIFTAYSNKGIEKGTYGCDDFIAKPFSMDTLLSRINLLINRISETDLKNAKESNGYGHQHYSAL</sequence>
<evidence type="ECO:0000256" key="1">
    <source>
        <dbReference type="ARBA" id="ARBA00022553"/>
    </source>
</evidence>
<feature type="modified residue" description="4-aspartylphosphate" evidence="2">
    <location>
        <position position="53"/>
    </location>
</feature>
<dbReference type="PANTHER" id="PTHR44591:SF3">
    <property type="entry name" value="RESPONSE REGULATORY DOMAIN-CONTAINING PROTEIN"/>
    <property type="match status" value="1"/>
</dbReference>
<organism evidence="4 5">
    <name type="scientific">Mucilaginibacter angelicae</name>
    <dbReference type="NCBI Taxonomy" id="869718"/>
    <lineage>
        <taxon>Bacteria</taxon>
        <taxon>Pseudomonadati</taxon>
        <taxon>Bacteroidota</taxon>
        <taxon>Sphingobacteriia</taxon>
        <taxon>Sphingobacteriales</taxon>
        <taxon>Sphingobacteriaceae</taxon>
        <taxon>Mucilaginibacter</taxon>
    </lineage>
</organism>
<dbReference type="InterPro" id="IPR011006">
    <property type="entry name" value="CheY-like_superfamily"/>
</dbReference>
<feature type="domain" description="Response regulatory" evidence="3">
    <location>
        <begin position="4"/>
        <end position="118"/>
    </location>
</feature>
<gene>
    <name evidence="4" type="ORF">ACFFGT_04725</name>
</gene>
<dbReference type="InterPro" id="IPR001789">
    <property type="entry name" value="Sig_transdc_resp-reg_receiver"/>
</dbReference>
<evidence type="ECO:0000259" key="3">
    <source>
        <dbReference type="PROSITE" id="PS50110"/>
    </source>
</evidence>
<dbReference type="EMBL" id="JBHLTS010000015">
    <property type="protein sequence ID" value="MFC0513488.1"/>
    <property type="molecule type" value="Genomic_DNA"/>
</dbReference>
<reference evidence="4 5" key="1">
    <citation type="submission" date="2024-09" db="EMBL/GenBank/DDBJ databases">
        <authorList>
            <person name="Sun Q."/>
            <person name="Mori K."/>
        </authorList>
    </citation>
    <scope>NUCLEOTIDE SEQUENCE [LARGE SCALE GENOMIC DNA]</scope>
    <source>
        <strain evidence="4 5">NCAIM B.02415</strain>
    </source>
</reference>
<dbReference type="Pfam" id="PF00072">
    <property type="entry name" value="Response_reg"/>
    <property type="match status" value="1"/>
</dbReference>
<name>A0ABV6L374_9SPHI</name>
<keyword evidence="5" id="KW-1185">Reference proteome</keyword>
<dbReference type="Gene3D" id="3.40.50.2300">
    <property type="match status" value="1"/>
</dbReference>
<evidence type="ECO:0000256" key="2">
    <source>
        <dbReference type="PROSITE-ProRule" id="PRU00169"/>
    </source>
</evidence>
<dbReference type="PROSITE" id="PS50110">
    <property type="entry name" value="RESPONSE_REGULATORY"/>
    <property type="match status" value="1"/>
</dbReference>
<accession>A0ABV6L374</accession>
<evidence type="ECO:0000313" key="5">
    <source>
        <dbReference type="Proteomes" id="UP001589828"/>
    </source>
</evidence>
<dbReference type="InterPro" id="IPR050595">
    <property type="entry name" value="Bact_response_regulator"/>
</dbReference>
<keyword evidence="1 2" id="KW-0597">Phosphoprotein</keyword>
<protein>
    <submittedName>
        <fullName evidence="4">Two-component system response regulator</fullName>
    </submittedName>
</protein>
<comment type="caution">
    <text evidence="4">The sequence shown here is derived from an EMBL/GenBank/DDBJ whole genome shotgun (WGS) entry which is preliminary data.</text>
</comment>
<proteinExistence type="predicted"/>